<dbReference type="InterPro" id="IPR020846">
    <property type="entry name" value="MFS_dom"/>
</dbReference>
<comment type="subcellular location">
    <subcellularLocation>
        <location evidence="1">Endomembrane system</location>
        <topology evidence="1">Multi-pass membrane protein</topology>
    </subcellularLocation>
</comment>
<dbReference type="HOGENOM" id="CLU_000960_22_3_1"/>
<proteinExistence type="inferred from homology"/>
<feature type="transmembrane region" description="Helical" evidence="7">
    <location>
        <begin position="304"/>
        <end position="326"/>
    </location>
</feature>
<dbReference type="InterPro" id="IPR011701">
    <property type="entry name" value="MFS"/>
</dbReference>
<dbReference type="Gene3D" id="1.20.1720.10">
    <property type="entry name" value="Multidrug resistance protein D"/>
    <property type="match status" value="1"/>
</dbReference>
<feature type="transmembrane region" description="Helical" evidence="7">
    <location>
        <begin position="555"/>
        <end position="573"/>
    </location>
</feature>
<evidence type="ECO:0000313" key="10">
    <source>
        <dbReference type="Proteomes" id="UP000011777"/>
    </source>
</evidence>
<evidence type="ECO:0000313" key="9">
    <source>
        <dbReference type="EMBL" id="EMG48431.1"/>
    </source>
</evidence>
<keyword evidence="3" id="KW-0813">Transport</keyword>
<dbReference type="eggNOG" id="KOG0254">
    <property type="taxonomic scope" value="Eukaryota"/>
</dbReference>
<feature type="transmembrane region" description="Helical" evidence="7">
    <location>
        <begin position="410"/>
        <end position="430"/>
    </location>
</feature>
<reference evidence="9 10" key="1">
    <citation type="submission" date="2013-02" db="EMBL/GenBank/DDBJ databases">
        <title>Genome sequence of Candida maltosa Xu316, a potential industrial strain for xylitol and ethanol production.</title>
        <authorList>
            <person name="Yu J."/>
            <person name="Wang Q."/>
            <person name="Geng X."/>
            <person name="Bao W."/>
            <person name="He P."/>
            <person name="Cai J."/>
        </authorList>
    </citation>
    <scope>NUCLEOTIDE SEQUENCE [LARGE SCALE GENOMIC DNA]</scope>
    <source>
        <strain evidence="10">Xu316</strain>
    </source>
</reference>
<dbReference type="STRING" id="1245528.M3IPP4"/>
<dbReference type="GO" id="GO:0012505">
    <property type="term" value="C:endomembrane system"/>
    <property type="evidence" value="ECO:0007669"/>
    <property type="project" value="UniProtKB-SubCell"/>
</dbReference>
<dbReference type="PROSITE" id="PS50850">
    <property type="entry name" value="MFS"/>
    <property type="match status" value="1"/>
</dbReference>
<evidence type="ECO:0000259" key="8">
    <source>
        <dbReference type="PROSITE" id="PS50850"/>
    </source>
</evidence>
<dbReference type="PANTHER" id="PTHR23501">
    <property type="entry name" value="MAJOR FACILITATOR SUPERFAMILY"/>
    <property type="match status" value="1"/>
</dbReference>
<keyword evidence="5 7" id="KW-1133">Transmembrane helix</keyword>
<comment type="caution">
    <text evidence="9">The sequence shown here is derived from an EMBL/GenBank/DDBJ whole genome shotgun (WGS) entry which is preliminary data.</text>
</comment>
<dbReference type="GO" id="GO:0000329">
    <property type="term" value="C:fungal-type vacuole membrane"/>
    <property type="evidence" value="ECO:0007669"/>
    <property type="project" value="TreeGrafter"/>
</dbReference>
<evidence type="ECO:0000256" key="5">
    <source>
        <dbReference type="ARBA" id="ARBA00022989"/>
    </source>
</evidence>
<evidence type="ECO:0000256" key="7">
    <source>
        <dbReference type="SAM" id="Phobius"/>
    </source>
</evidence>
<dbReference type="AlphaFoldDB" id="M3IPP4"/>
<feature type="transmembrane region" description="Helical" evidence="7">
    <location>
        <begin position="234"/>
        <end position="254"/>
    </location>
</feature>
<name>M3IPP4_CANMX</name>
<evidence type="ECO:0000256" key="1">
    <source>
        <dbReference type="ARBA" id="ARBA00004127"/>
    </source>
</evidence>
<feature type="transmembrane region" description="Helical" evidence="7">
    <location>
        <begin position="112"/>
        <end position="134"/>
    </location>
</feature>
<dbReference type="Pfam" id="PF07690">
    <property type="entry name" value="MFS_1"/>
    <property type="match status" value="1"/>
</dbReference>
<evidence type="ECO:0000256" key="2">
    <source>
        <dbReference type="ARBA" id="ARBA00008335"/>
    </source>
</evidence>
<dbReference type="OMA" id="GIANIWY"/>
<evidence type="ECO:0000256" key="3">
    <source>
        <dbReference type="ARBA" id="ARBA00022448"/>
    </source>
</evidence>
<feature type="transmembrane region" description="Helical" evidence="7">
    <location>
        <begin position="146"/>
        <end position="176"/>
    </location>
</feature>
<dbReference type="FunFam" id="1.20.1720.10:FF:000022">
    <property type="entry name" value="MFS drug transporter, putative"/>
    <property type="match status" value="1"/>
</dbReference>
<gene>
    <name evidence="9" type="ORF">G210_1002</name>
</gene>
<feature type="transmembrane region" description="Helical" evidence="7">
    <location>
        <begin position="354"/>
        <end position="374"/>
    </location>
</feature>
<dbReference type="Proteomes" id="UP000011777">
    <property type="component" value="Unassembled WGS sequence"/>
</dbReference>
<dbReference type="PANTHER" id="PTHR23501:SF191">
    <property type="entry name" value="VACUOLAR BASIC AMINO ACID TRANSPORTER 4"/>
    <property type="match status" value="1"/>
</dbReference>
<dbReference type="Gene3D" id="1.20.1250.20">
    <property type="entry name" value="MFS general substrate transporter like domains"/>
    <property type="match status" value="1"/>
</dbReference>
<keyword evidence="10" id="KW-1185">Reference proteome</keyword>
<feature type="transmembrane region" description="Helical" evidence="7">
    <location>
        <begin position="442"/>
        <end position="466"/>
    </location>
</feature>
<protein>
    <submittedName>
        <fullName evidence="9">Putative MFS-MDR transporter</fullName>
    </submittedName>
</protein>
<feature type="domain" description="Major facilitator superfamily (MFS) profile" evidence="8">
    <location>
        <begin position="81"/>
        <end position="578"/>
    </location>
</feature>
<keyword evidence="4 7" id="KW-0812">Transmembrane</keyword>
<evidence type="ECO:0000256" key="4">
    <source>
        <dbReference type="ARBA" id="ARBA00022692"/>
    </source>
</evidence>
<keyword evidence="6 7" id="KW-0472">Membrane</keyword>
<organism evidence="9 10">
    <name type="scientific">Candida maltosa (strain Xu316)</name>
    <name type="common">Yeast</name>
    <dbReference type="NCBI Taxonomy" id="1245528"/>
    <lineage>
        <taxon>Eukaryota</taxon>
        <taxon>Fungi</taxon>
        <taxon>Dikarya</taxon>
        <taxon>Ascomycota</taxon>
        <taxon>Saccharomycotina</taxon>
        <taxon>Pichiomycetes</taxon>
        <taxon>Debaryomycetaceae</taxon>
        <taxon>Candida/Lodderomyces clade</taxon>
        <taxon>Candida</taxon>
    </lineage>
</organism>
<dbReference type="GO" id="GO:0015174">
    <property type="term" value="F:basic amino acid transmembrane transporter activity"/>
    <property type="evidence" value="ECO:0007669"/>
    <property type="project" value="TreeGrafter"/>
</dbReference>
<dbReference type="SUPFAM" id="SSF103473">
    <property type="entry name" value="MFS general substrate transporter"/>
    <property type="match status" value="1"/>
</dbReference>
<comment type="similarity">
    <text evidence="2">Belongs to the major facilitator superfamily.</text>
</comment>
<accession>M3IPP4</accession>
<dbReference type="InterPro" id="IPR036259">
    <property type="entry name" value="MFS_trans_sf"/>
</dbReference>
<feature type="transmembrane region" description="Helical" evidence="7">
    <location>
        <begin position="85"/>
        <end position="106"/>
    </location>
</feature>
<sequence length="585" mass="63080">MSEEDQEHQKFQEHFHPNIIHDTSADTPGVIASELAAEEDGLLSNELVRTHSYGAALDDNTYEIDDPNGGYALPKAQLYTVVSSLFMASFLAALDGTVVTTLLTLIASDLNAVSNISWIATAYLLSSAAFQPIFGKLSDIFGRRSLLLGCSALFGIGCVICGVADSVLVLVIGRFITGWGGSGLTSLGTITMSDMIPLRDRGYYQGLANICFGLGSASGGIIGGVIADWIGWKFVFLLQVPLAALVFLAIYFYLNLPAGSPGLGVKGNTSEKLKRVDFLGASLLVSSLMVFLIATSVGGRQIAYSSYTFIGLSLGSLILLLLFVYVELYVSEEPILPIELFANRTVLSSSLTNWFYTMAVFTTLFYVPIYYSAVLGLSATENGMRLVPNFFSISFGSVGAGLYMRATGRYYSLAVLSGFLAIFGVFRIFFLSPDTPNWQQYVLLIPSGLAYSCMLTVTLLALIAAAPLKYQACTTSIQYTFRSTGSTLGVSAATAVFQNVLLKQLTAKINKLITDPKKAAKIIEKALDSTEYVNKAPKIVRQAIVDSYDLGCKGAFAFAVATMILGVVSSLFMREHKLHKSVNRD</sequence>
<feature type="transmembrane region" description="Helical" evidence="7">
    <location>
        <begin position="278"/>
        <end position="297"/>
    </location>
</feature>
<dbReference type="EMBL" id="AOGT01001118">
    <property type="protein sequence ID" value="EMG48431.1"/>
    <property type="molecule type" value="Genomic_DNA"/>
</dbReference>
<evidence type="ECO:0000256" key="6">
    <source>
        <dbReference type="ARBA" id="ARBA00023136"/>
    </source>
</evidence>
<feature type="transmembrane region" description="Helical" evidence="7">
    <location>
        <begin position="203"/>
        <end position="227"/>
    </location>
</feature>
<dbReference type="OrthoDB" id="3437016at2759"/>